<dbReference type="GO" id="GO:0006508">
    <property type="term" value="P:proteolysis"/>
    <property type="evidence" value="ECO:0007669"/>
    <property type="project" value="UniProtKB-KW"/>
</dbReference>
<feature type="transmembrane region" description="Helical" evidence="2">
    <location>
        <begin position="40"/>
        <end position="60"/>
    </location>
</feature>
<keyword evidence="2" id="KW-1133">Transmembrane helix</keyword>
<feature type="transmembrane region" description="Helical" evidence="2">
    <location>
        <begin position="88"/>
        <end position="109"/>
    </location>
</feature>
<dbReference type="Proteomes" id="UP000183315">
    <property type="component" value="Unassembled WGS sequence"/>
</dbReference>
<feature type="domain" description="CAAX prenyl protease 2/Lysostaphin resistance protein A-like" evidence="3">
    <location>
        <begin position="172"/>
        <end position="263"/>
    </location>
</feature>
<name>A0A1H6ZZY5_9MICO</name>
<feature type="compositionally biased region" description="Low complexity" evidence="1">
    <location>
        <begin position="10"/>
        <end position="24"/>
    </location>
</feature>
<proteinExistence type="predicted"/>
<keyword evidence="2" id="KW-0812">Transmembrane</keyword>
<dbReference type="Pfam" id="PF02517">
    <property type="entry name" value="Rce1-like"/>
    <property type="match status" value="1"/>
</dbReference>
<evidence type="ECO:0000259" key="3">
    <source>
        <dbReference type="Pfam" id="PF02517"/>
    </source>
</evidence>
<sequence length="283" mass="30351">MDTAPRTDDAPATPGAAPPADACGAAPVTLPSPRRMRAEVWIVLGLSLGQTAVYAAIRLIERYVDTTPISGQTTTLNPSRSSIDWIDLIRQLLSIGFALVPVALALYLLSQHGASWRARLGLVGPARIWWRDMGWGVILAACIGLPGLALYAISRALGQTVTVDTSGLPDMWWSATILLLSAAAAGVLEEFVVVGFVLTRLRDLGRSPWTAIVLAALLRGAYHLYQGWPMALGNVVMGLVFGYVYVRRGRLAPLVLAHWTLDAVAFIGPEVVPHEWLVSLGVA</sequence>
<evidence type="ECO:0000313" key="5">
    <source>
        <dbReference type="Proteomes" id="UP000183315"/>
    </source>
</evidence>
<dbReference type="RefSeq" id="WP_081953252.1">
    <property type="nucleotide sequence ID" value="NZ_BBLU01000007.1"/>
</dbReference>
<protein>
    <submittedName>
        <fullName evidence="4">Membrane protease YdiL, CAAX protease family</fullName>
    </submittedName>
</protein>
<accession>A0A1H6ZZY5</accession>
<dbReference type="eggNOG" id="COG1266">
    <property type="taxonomic scope" value="Bacteria"/>
</dbReference>
<evidence type="ECO:0000256" key="2">
    <source>
        <dbReference type="SAM" id="Phobius"/>
    </source>
</evidence>
<dbReference type="GO" id="GO:0004175">
    <property type="term" value="F:endopeptidase activity"/>
    <property type="evidence" value="ECO:0007669"/>
    <property type="project" value="UniProtKB-ARBA"/>
</dbReference>
<evidence type="ECO:0000256" key="1">
    <source>
        <dbReference type="SAM" id="MobiDB-lite"/>
    </source>
</evidence>
<keyword evidence="5" id="KW-1185">Reference proteome</keyword>
<dbReference type="InterPro" id="IPR003675">
    <property type="entry name" value="Rce1/LyrA-like_dom"/>
</dbReference>
<feature type="transmembrane region" description="Helical" evidence="2">
    <location>
        <begin position="173"/>
        <end position="197"/>
    </location>
</feature>
<dbReference type="OrthoDB" id="4453618at2"/>
<feature type="transmembrane region" description="Helical" evidence="2">
    <location>
        <begin position="228"/>
        <end position="246"/>
    </location>
</feature>
<evidence type="ECO:0000313" key="4">
    <source>
        <dbReference type="EMBL" id="SEJ58999.1"/>
    </source>
</evidence>
<dbReference type="EMBL" id="FNZI01000005">
    <property type="protein sequence ID" value="SEJ58999.1"/>
    <property type="molecule type" value="Genomic_DNA"/>
</dbReference>
<dbReference type="GO" id="GO:0080120">
    <property type="term" value="P:CAAX-box protein maturation"/>
    <property type="evidence" value="ECO:0007669"/>
    <property type="project" value="UniProtKB-ARBA"/>
</dbReference>
<feature type="region of interest" description="Disordered" evidence="1">
    <location>
        <begin position="1"/>
        <end position="24"/>
    </location>
</feature>
<dbReference type="STRING" id="1043493.SAMN05421637_2326"/>
<organism evidence="4 5">
    <name type="scientific">Demequina mangrovi</name>
    <dbReference type="NCBI Taxonomy" id="1043493"/>
    <lineage>
        <taxon>Bacteria</taxon>
        <taxon>Bacillati</taxon>
        <taxon>Actinomycetota</taxon>
        <taxon>Actinomycetes</taxon>
        <taxon>Micrococcales</taxon>
        <taxon>Demequinaceae</taxon>
        <taxon>Demequina</taxon>
    </lineage>
</organism>
<keyword evidence="4" id="KW-0645">Protease</keyword>
<dbReference type="AlphaFoldDB" id="A0A1H6ZZY5"/>
<keyword evidence="4" id="KW-0378">Hydrolase</keyword>
<reference evidence="5" key="1">
    <citation type="submission" date="2016-10" db="EMBL/GenBank/DDBJ databases">
        <authorList>
            <person name="Varghese N."/>
        </authorList>
    </citation>
    <scope>NUCLEOTIDE SEQUENCE [LARGE SCALE GENOMIC DNA]</scope>
    <source>
        <strain evidence="5">DSM 24868</strain>
    </source>
</reference>
<gene>
    <name evidence="4" type="ORF">SAMN05421637_2326</name>
</gene>
<feature type="transmembrane region" description="Helical" evidence="2">
    <location>
        <begin position="133"/>
        <end position="153"/>
    </location>
</feature>
<keyword evidence="2" id="KW-0472">Membrane</keyword>